<dbReference type="SUPFAM" id="SSF57959">
    <property type="entry name" value="Leucine zipper domain"/>
    <property type="match status" value="1"/>
</dbReference>
<dbReference type="Pfam" id="PF07716">
    <property type="entry name" value="bZIP_2"/>
    <property type="match status" value="1"/>
</dbReference>
<dbReference type="InterPro" id="IPR046347">
    <property type="entry name" value="bZIP_sf"/>
</dbReference>
<dbReference type="Gene3D" id="1.20.5.170">
    <property type="match status" value="1"/>
</dbReference>
<dbReference type="GO" id="GO:0005634">
    <property type="term" value="C:nucleus"/>
    <property type="evidence" value="ECO:0007669"/>
    <property type="project" value="UniProtKB-SubCell"/>
</dbReference>
<sequence length="266" mass="30516">MCEESAMNNIGTMPHLTWDQRWTVGQPGFPGSSEAAGGISYAQHEPHLEDFIPNYTSAFSNELTGSIFAQKYPTPPQTSESISSKDFPNNSDHRRDSSSTQSDKRKRKRNTADRAPTKSTKRYSSKKRELKTAAGESGGNSKKRGSINKATTTNLSSPKYENDDYTKKVQDRNRIASNKFRAKKKEEERKLESEEEDMERINRDLSTCVTDLTLQVHDLKMKLLQHTDCDCALIQEYIANEAHRYIQDLRDERQPHQPRQHEHCYD</sequence>
<reference evidence="7" key="1">
    <citation type="submission" date="2011-11" db="EMBL/GenBank/DDBJ databases">
        <title>The Genome Sequence of Fusarium oxysporum PHW808.</title>
        <authorList>
            <consortium name="The Broad Institute Genome Sequencing Platform"/>
            <person name="Ma L.-J."/>
            <person name="Gale L.R."/>
            <person name="Schwartz D.C."/>
            <person name="Zhou S."/>
            <person name="Corby-Kistler H."/>
            <person name="Young S.K."/>
            <person name="Zeng Q."/>
            <person name="Gargeya S."/>
            <person name="Fitzgerald M."/>
            <person name="Haas B."/>
            <person name="Abouelleil A."/>
            <person name="Alvarado L."/>
            <person name="Arachchi H.M."/>
            <person name="Berlin A."/>
            <person name="Brown A."/>
            <person name="Chapman S.B."/>
            <person name="Chen Z."/>
            <person name="Dunbar C."/>
            <person name="Freedman E."/>
            <person name="Gearin G."/>
            <person name="Goldberg J."/>
            <person name="Griggs A."/>
            <person name="Gujja S."/>
            <person name="Heiman D."/>
            <person name="Howarth C."/>
            <person name="Larson L."/>
            <person name="Lui A."/>
            <person name="MacDonald P.J.P."/>
            <person name="Montmayeur A."/>
            <person name="Murphy C."/>
            <person name="Neiman D."/>
            <person name="Pearson M."/>
            <person name="Priest M."/>
            <person name="Roberts A."/>
            <person name="Saif S."/>
            <person name="Shea T."/>
            <person name="Shenoy N."/>
            <person name="Sisk P."/>
            <person name="Stolte C."/>
            <person name="Sykes S."/>
            <person name="Wortman J."/>
            <person name="Nusbaum C."/>
            <person name="Birren B."/>
        </authorList>
    </citation>
    <scope>NUCLEOTIDE SEQUENCE [LARGE SCALE GENOMIC DNA]</scope>
    <source>
        <strain evidence="7">54008</strain>
    </source>
</reference>
<name>X0H7I2_FUSOX</name>
<protein>
    <recommendedName>
        <fullName evidence="6">BZIP domain-containing protein</fullName>
    </recommendedName>
</protein>
<organism evidence="7">
    <name type="scientific">Fusarium oxysporum f. sp. conglutinans race 2 54008</name>
    <dbReference type="NCBI Taxonomy" id="1089457"/>
    <lineage>
        <taxon>Eukaryota</taxon>
        <taxon>Fungi</taxon>
        <taxon>Dikarya</taxon>
        <taxon>Ascomycota</taxon>
        <taxon>Pezizomycotina</taxon>
        <taxon>Sordariomycetes</taxon>
        <taxon>Hypocreomycetidae</taxon>
        <taxon>Hypocreales</taxon>
        <taxon>Nectriaceae</taxon>
        <taxon>Fusarium</taxon>
        <taxon>Fusarium oxysporum species complex</taxon>
    </lineage>
</organism>
<evidence type="ECO:0000256" key="1">
    <source>
        <dbReference type="ARBA" id="ARBA00004123"/>
    </source>
</evidence>
<feature type="domain" description="BZIP" evidence="6">
    <location>
        <begin position="163"/>
        <end position="226"/>
    </location>
</feature>
<dbReference type="OrthoDB" id="295274at2759"/>
<dbReference type="InterPro" id="IPR051027">
    <property type="entry name" value="bZIP_transcription_factors"/>
</dbReference>
<evidence type="ECO:0000256" key="5">
    <source>
        <dbReference type="SAM" id="MobiDB-lite"/>
    </source>
</evidence>
<dbReference type="AlphaFoldDB" id="X0H7I2"/>
<keyword evidence="4" id="KW-0539">Nucleus</keyword>
<gene>
    <name evidence="7" type="ORF">FOPG_15999</name>
</gene>
<dbReference type="Proteomes" id="UP000030676">
    <property type="component" value="Unassembled WGS sequence"/>
</dbReference>
<dbReference type="PANTHER" id="PTHR19304">
    <property type="entry name" value="CYCLIC-AMP RESPONSE ELEMENT BINDING PROTEIN"/>
    <property type="match status" value="1"/>
</dbReference>
<evidence type="ECO:0000256" key="3">
    <source>
        <dbReference type="ARBA" id="ARBA00023163"/>
    </source>
</evidence>
<feature type="compositionally biased region" description="Polar residues" evidence="5">
    <location>
        <begin position="148"/>
        <end position="159"/>
    </location>
</feature>
<reference evidence="7" key="2">
    <citation type="submission" date="2012-05" db="EMBL/GenBank/DDBJ databases">
        <title>The Genome Annotation of Fusarium oxysporum PHW808.</title>
        <authorList>
            <consortium name="The Broad Institute Genomics Platform"/>
            <person name="Ma L.-J."/>
            <person name="Corby-Kistler H."/>
            <person name="Broz K."/>
            <person name="Gale L.R."/>
            <person name="Jonkers W."/>
            <person name="O'Donnell K."/>
            <person name="Ploetz R."/>
            <person name="Steinberg C."/>
            <person name="Schwartz D.C."/>
            <person name="VanEtten H."/>
            <person name="Zhou S."/>
            <person name="Young S.K."/>
            <person name="Zeng Q."/>
            <person name="Gargeya S."/>
            <person name="Fitzgerald M."/>
            <person name="Abouelleil A."/>
            <person name="Alvarado L."/>
            <person name="Chapman S.B."/>
            <person name="Gainer-Dewar J."/>
            <person name="Goldberg J."/>
            <person name="Griggs A."/>
            <person name="Gujja S."/>
            <person name="Hansen M."/>
            <person name="Howarth C."/>
            <person name="Imamovic A."/>
            <person name="Ireland A."/>
            <person name="Larimer J."/>
            <person name="McCowan C."/>
            <person name="Murphy C."/>
            <person name="Pearson M."/>
            <person name="Poon T.W."/>
            <person name="Priest M."/>
            <person name="Roberts A."/>
            <person name="Saif S."/>
            <person name="Shea T."/>
            <person name="Sykes S."/>
            <person name="Wortman J."/>
            <person name="Nusbaum C."/>
            <person name="Birren B."/>
        </authorList>
    </citation>
    <scope>NUCLEOTIDE SEQUENCE</scope>
    <source>
        <strain evidence="7">54008</strain>
    </source>
</reference>
<feature type="compositionally biased region" description="Polar residues" evidence="5">
    <location>
        <begin position="77"/>
        <end position="90"/>
    </location>
</feature>
<dbReference type="PROSITE" id="PS50217">
    <property type="entry name" value="BZIP"/>
    <property type="match status" value="1"/>
</dbReference>
<dbReference type="HOGENOM" id="CLU_058862_1_0_1"/>
<dbReference type="PROSITE" id="PS00036">
    <property type="entry name" value="BZIP_BASIC"/>
    <property type="match status" value="1"/>
</dbReference>
<dbReference type="SMART" id="SM00338">
    <property type="entry name" value="BRLZ"/>
    <property type="match status" value="1"/>
</dbReference>
<keyword evidence="2" id="KW-0805">Transcription regulation</keyword>
<keyword evidence="3" id="KW-0804">Transcription</keyword>
<evidence type="ECO:0000256" key="4">
    <source>
        <dbReference type="ARBA" id="ARBA00023242"/>
    </source>
</evidence>
<dbReference type="EMBL" id="JH658947">
    <property type="protein sequence ID" value="EXL67901.1"/>
    <property type="molecule type" value="Genomic_DNA"/>
</dbReference>
<evidence type="ECO:0000259" key="6">
    <source>
        <dbReference type="PROSITE" id="PS50217"/>
    </source>
</evidence>
<evidence type="ECO:0000313" key="7">
    <source>
        <dbReference type="EMBL" id="EXL67901.1"/>
    </source>
</evidence>
<evidence type="ECO:0000256" key="2">
    <source>
        <dbReference type="ARBA" id="ARBA00023015"/>
    </source>
</evidence>
<feature type="compositionally biased region" description="Basic and acidic residues" evidence="5">
    <location>
        <begin position="160"/>
        <end position="174"/>
    </location>
</feature>
<dbReference type="GO" id="GO:0003700">
    <property type="term" value="F:DNA-binding transcription factor activity"/>
    <property type="evidence" value="ECO:0007669"/>
    <property type="project" value="InterPro"/>
</dbReference>
<accession>X0H7I2</accession>
<feature type="region of interest" description="Disordered" evidence="5">
    <location>
        <begin position="69"/>
        <end position="195"/>
    </location>
</feature>
<comment type="subcellular location">
    <subcellularLocation>
        <location evidence="1">Nucleus</location>
    </subcellularLocation>
</comment>
<dbReference type="InterPro" id="IPR004827">
    <property type="entry name" value="bZIP"/>
</dbReference>
<proteinExistence type="predicted"/>